<evidence type="ECO:0000313" key="7">
    <source>
        <dbReference type="EMBL" id="ORY53234.1"/>
    </source>
</evidence>
<dbReference type="GO" id="GO:0016491">
    <property type="term" value="F:oxidoreductase activity"/>
    <property type="evidence" value="ECO:0007669"/>
    <property type="project" value="InterPro"/>
</dbReference>
<dbReference type="OrthoDB" id="408954at2759"/>
<dbReference type="PANTHER" id="PTHR11863">
    <property type="entry name" value="STEROL DESATURASE"/>
    <property type="match status" value="1"/>
</dbReference>
<feature type="transmembrane region" description="Helical" evidence="5">
    <location>
        <begin position="145"/>
        <end position="164"/>
    </location>
</feature>
<proteinExistence type="predicted"/>
<evidence type="ECO:0000256" key="4">
    <source>
        <dbReference type="ARBA" id="ARBA00023136"/>
    </source>
</evidence>
<dbReference type="AlphaFoldDB" id="A0A1Y2D279"/>
<evidence type="ECO:0000256" key="2">
    <source>
        <dbReference type="ARBA" id="ARBA00022692"/>
    </source>
</evidence>
<keyword evidence="3 5" id="KW-1133">Transmembrane helix</keyword>
<evidence type="ECO:0000256" key="5">
    <source>
        <dbReference type="SAM" id="Phobius"/>
    </source>
</evidence>
<dbReference type="GO" id="GO:0005506">
    <property type="term" value="F:iron ion binding"/>
    <property type="evidence" value="ECO:0007669"/>
    <property type="project" value="InterPro"/>
</dbReference>
<organism evidence="7 8">
    <name type="scientific">Rhizoclosmatium globosum</name>
    <dbReference type="NCBI Taxonomy" id="329046"/>
    <lineage>
        <taxon>Eukaryota</taxon>
        <taxon>Fungi</taxon>
        <taxon>Fungi incertae sedis</taxon>
        <taxon>Chytridiomycota</taxon>
        <taxon>Chytridiomycota incertae sedis</taxon>
        <taxon>Chytridiomycetes</taxon>
        <taxon>Chytridiales</taxon>
        <taxon>Chytriomycetaceae</taxon>
        <taxon>Rhizoclosmatium</taxon>
    </lineage>
</organism>
<comment type="subcellular location">
    <subcellularLocation>
        <location evidence="1">Membrane</location>
    </subcellularLocation>
</comment>
<evidence type="ECO:0000313" key="8">
    <source>
        <dbReference type="Proteomes" id="UP000193642"/>
    </source>
</evidence>
<dbReference type="GO" id="GO:0016020">
    <property type="term" value="C:membrane"/>
    <property type="evidence" value="ECO:0007669"/>
    <property type="project" value="UniProtKB-SubCell"/>
</dbReference>
<feature type="transmembrane region" description="Helical" evidence="5">
    <location>
        <begin position="100"/>
        <end position="125"/>
    </location>
</feature>
<dbReference type="Proteomes" id="UP000193642">
    <property type="component" value="Unassembled WGS sequence"/>
</dbReference>
<evidence type="ECO:0000259" key="6">
    <source>
        <dbReference type="Pfam" id="PF04116"/>
    </source>
</evidence>
<keyword evidence="8" id="KW-1185">Reference proteome</keyword>
<feature type="transmembrane region" description="Helical" evidence="5">
    <location>
        <begin position="58"/>
        <end position="79"/>
    </location>
</feature>
<reference evidence="7 8" key="1">
    <citation type="submission" date="2016-07" db="EMBL/GenBank/DDBJ databases">
        <title>Pervasive Adenine N6-methylation of Active Genes in Fungi.</title>
        <authorList>
            <consortium name="DOE Joint Genome Institute"/>
            <person name="Mondo S.J."/>
            <person name="Dannebaum R.O."/>
            <person name="Kuo R.C."/>
            <person name="Labutti K."/>
            <person name="Haridas S."/>
            <person name="Kuo A."/>
            <person name="Salamov A."/>
            <person name="Ahrendt S.R."/>
            <person name="Lipzen A."/>
            <person name="Sullivan W."/>
            <person name="Andreopoulos W.B."/>
            <person name="Clum A."/>
            <person name="Lindquist E."/>
            <person name="Daum C."/>
            <person name="Ramamoorthy G.K."/>
            <person name="Gryganskyi A."/>
            <person name="Culley D."/>
            <person name="Magnuson J.K."/>
            <person name="James T.Y."/>
            <person name="O'Malley M.A."/>
            <person name="Stajich J.E."/>
            <person name="Spatafora J.W."/>
            <person name="Visel A."/>
            <person name="Grigoriev I.V."/>
        </authorList>
    </citation>
    <scope>NUCLEOTIDE SEQUENCE [LARGE SCALE GENOMIC DNA]</scope>
    <source>
        <strain evidence="7 8">JEL800</strain>
    </source>
</reference>
<dbReference type="InterPro" id="IPR006694">
    <property type="entry name" value="Fatty_acid_hydroxylase"/>
</dbReference>
<keyword evidence="2 5" id="KW-0812">Transmembrane</keyword>
<dbReference type="GO" id="GO:0008610">
    <property type="term" value="P:lipid biosynthetic process"/>
    <property type="evidence" value="ECO:0007669"/>
    <property type="project" value="InterPro"/>
</dbReference>
<evidence type="ECO:0000256" key="3">
    <source>
        <dbReference type="ARBA" id="ARBA00022989"/>
    </source>
</evidence>
<evidence type="ECO:0000256" key="1">
    <source>
        <dbReference type="ARBA" id="ARBA00004370"/>
    </source>
</evidence>
<protein>
    <recommendedName>
        <fullName evidence="6">Fatty acid hydroxylase domain-containing protein</fullName>
    </recommendedName>
</protein>
<comment type="caution">
    <text evidence="7">The sequence shown here is derived from an EMBL/GenBank/DDBJ whole genome shotgun (WGS) entry which is preliminary data.</text>
</comment>
<name>A0A1Y2D279_9FUNG</name>
<sequence>MSLRTTLPLHLIPDVSELGCYLPVVLPIAWIAVNHESANSYWQWLCSELTFQQLTCHLPFLCAFFFYFGTSLVFFTVDMTNSFQTFKIQTKKKPPTLESYWNCAKLVLFNFLAINLPISYLNYLWLDNAEAARMQVYAALPSAGVIVRDLAVSAVLFEFSFYWWHRLFHYPPLYKIVHKEHHKYTAPMGLAAIYAHPLDHLITNMVSMILGPIFMKMHVAVLCLWGTITVITTVCTHSGYALPGSANAASHDYHHYAFNSNFGVLGIFDWLHGTDKGSKEYEAAIRRRIGREKVAKVDKVSKDE</sequence>
<keyword evidence="4 5" id="KW-0472">Membrane</keyword>
<gene>
    <name evidence="7" type="ORF">BCR33DRAFT_761472</name>
</gene>
<accession>A0A1Y2D279</accession>
<dbReference type="Pfam" id="PF04116">
    <property type="entry name" value="FA_hydroxylase"/>
    <property type="match status" value="1"/>
</dbReference>
<feature type="domain" description="Fatty acid hydroxylase" evidence="6">
    <location>
        <begin position="151"/>
        <end position="274"/>
    </location>
</feature>
<dbReference type="EMBL" id="MCGO01000002">
    <property type="protein sequence ID" value="ORY53234.1"/>
    <property type="molecule type" value="Genomic_DNA"/>
</dbReference>
<dbReference type="STRING" id="329046.A0A1Y2D279"/>
<dbReference type="InterPro" id="IPR050307">
    <property type="entry name" value="Sterol_Desaturase_Related"/>
</dbReference>